<dbReference type="EMBL" id="CAJNOU010001902">
    <property type="protein sequence ID" value="CAF1267068.1"/>
    <property type="molecule type" value="Genomic_DNA"/>
</dbReference>
<dbReference type="PROSITE" id="PS50089">
    <property type="entry name" value="ZF_RING_2"/>
    <property type="match status" value="1"/>
</dbReference>
<evidence type="ECO:0000256" key="4">
    <source>
        <dbReference type="PROSITE-ProRule" id="PRU00175"/>
    </source>
</evidence>
<sequence length="137" mass="15100">MRMQQIREQEQAEAGTRSSSSILPSTTLQNPATTTASNVERTHPSNMPNSESDTRTPPKPTVEDTKTTKLATKIPFSEPMQTNTTILTNPCALCMNEEKRIACIPCGHFATCVSCGHSLRSCPICRRGIEAFVRIYI</sequence>
<dbReference type="Gene3D" id="1.10.533.10">
    <property type="entry name" value="Death Domain, Fas"/>
    <property type="match status" value="1"/>
</dbReference>
<dbReference type="GO" id="GO:0008270">
    <property type="term" value="F:zinc ion binding"/>
    <property type="evidence" value="ECO:0007669"/>
    <property type="project" value="UniProtKB-KW"/>
</dbReference>
<dbReference type="AlphaFoldDB" id="A0A814TYK3"/>
<evidence type="ECO:0000256" key="1">
    <source>
        <dbReference type="ARBA" id="ARBA00022723"/>
    </source>
</evidence>
<name>A0A814TYK3_9BILA</name>
<feature type="compositionally biased region" description="Basic and acidic residues" evidence="5">
    <location>
        <begin position="1"/>
        <end position="10"/>
    </location>
</feature>
<evidence type="ECO:0000259" key="6">
    <source>
        <dbReference type="PROSITE" id="PS50089"/>
    </source>
</evidence>
<feature type="compositionally biased region" description="Basic and acidic residues" evidence="5">
    <location>
        <begin position="52"/>
        <end position="67"/>
    </location>
</feature>
<dbReference type="FunFam" id="1.10.1170.10:FF:000002">
    <property type="entry name" value="Baculoviral IAP repeat containing 7"/>
    <property type="match status" value="1"/>
</dbReference>
<dbReference type="PANTHER" id="PTHR22696:SF1">
    <property type="entry name" value="E3 UBIQUITIN-PROTEIN LIGASE RNF26"/>
    <property type="match status" value="1"/>
</dbReference>
<dbReference type="GO" id="GO:0016567">
    <property type="term" value="P:protein ubiquitination"/>
    <property type="evidence" value="ECO:0007669"/>
    <property type="project" value="TreeGrafter"/>
</dbReference>
<keyword evidence="2 4" id="KW-0863">Zinc-finger</keyword>
<dbReference type="GO" id="GO:0006511">
    <property type="term" value="P:ubiquitin-dependent protein catabolic process"/>
    <property type="evidence" value="ECO:0007669"/>
    <property type="project" value="TreeGrafter"/>
</dbReference>
<dbReference type="InterPro" id="IPR001841">
    <property type="entry name" value="Znf_RING"/>
</dbReference>
<keyword evidence="3" id="KW-0862">Zinc</keyword>
<evidence type="ECO:0000313" key="9">
    <source>
        <dbReference type="Proteomes" id="UP000663882"/>
    </source>
</evidence>
<feature type="region of interest" description="Disordered" evidence="5">
    <location>
        <begin position="1"/>
        <end position="71"/>
    </location>
</feature>
<dbReference type="SUPFAM" id="SSF57850">
    <property type="entry name" value="RING/U-box"/>
    <property type="match status" value="1"/>
</dbReference>
<dbReference type="Proteomes" id="UP000663882">
    <property type="component" value="Unassembled WGS sequence"/>
</dbReference>
<evidence type="ECO:0000256" key="5">
    <source>
        <dbReference type="SAM" id="MobiDB-lite"/>
    </source>
</evidence>
<dbReference type="OrthoDB" id="1711136at2759"/>
<evidence type="ECO:0000256" key="2">
    <source>
        <dbReference type="ARBA" id="ARBA00022771"/>
    </source>
</evidence>
<evidence type="ECO:0000256" key="3">
    <source>
        <dbReference type="ARBA" id="ARBA00022833"/>
    </source>
</evidence>
<evidence type="ECO:0000313" key="8">
    <source>
        <dbReference type="EMBL" id="CAF1267068.1"/>
    </source>
</evidence>
<dbReference type="Proteomes" id="UP000663889">
    <property type="component" value="Unassembled WGS sequence"/>
</dbReference>
<keyword evidence="1" id="KW-0479">Metal-binding</keyword>
<accession>A0A814TYK3</accession>
<dbReference type="Gene3D" id="1.10.1170.10">
    <property type="entry name" value="Inhibitor Of Apoptosis Protein (2mihbC-IAP-1), Chain A"/>
    <property type="match status" value="1"/>
</dbReference>
<dbReference type="Pfam" id="PF13920">
    <property type="entry name" value="zf-C3HC4_3"/>
    <property type="match status" value="1"/>
</dbReference>
<protein>
    <recommendedName>
        <fullName evidence="6">RING-type domain-containing protein</fullName>
    </recommendedName>
</protein>
<feature type="compositionally biased region" description="Polar residues" evidence="5">
    <location>
        <begin position="16"/>
        <end position="51"/>
    </location>
</feature>
<dbReference type="GO" id="GO:0061630">
    <property type="term" value="F:ubiquitin protein ligase activity"/>
    <property type="evidence" value="ECO:0007669"/>
    <property type="project" value="TreeGrafter"/>
</dbReference>
<feature type="domain" description="RING-type" evidence="6">
    <location>
        <begin position="91"/>
        <end position="126"/>
    </location>
</feature>
<organism evidence="7 9">
    <name type="scientific">Rotaria sordida</name>
    <dbReference type="NCBI Taxonomy" id="392033"/>
    <lineage>
        <taxon>Eukaryota</taxon>
        <taxon>Metazoa</taxon>
        <taxon>Spiralia</taxon>
        <taxon>Gnathifera</taxon>
        <taxon>Rotifera</taxon>
        <taxon>Eurotatoria</taxon>
        <taxon>Bdelloidea</taxon>
        <taxon>Philodinida</taxon>
        <taxon>Philodinidae</taxon>
        <taxon>Rotaria</taxon>
    </lineage>
</organism>
<gene>
    <name evidence="7" type="ORF">RFH988_LOCUS22794</name>
    <name evidence="8" type="ORF">SEV965_LOCUS24551</name>
</gene>
<proteinExistence type="predicted"/>
<reference evidence="7" key="1">
    <citation type="submission" date="2021-02" db="EMBL/GenBank/DDBJ databases">
        <authorList>
            <person name="Nowell W R."/>
        </authorList>
    </citation>
    <scope>NUCLEOTIDE SEQUENCE</scope>
</reference>
<evidence type="ECO:0000313" key="7">
    <source>
        <dbReference type="EMBL" id="CAF1167699.1"/>
    </source>
</evidence>
<dbReference type="PANTHER" id="PTHR22696">
    <property type="entry name" value="E3 UBIQUITIN-PROTEIN LIGASE RNF26"/>
    <property type="match status" value="1"/>
</dbReference>
<comment type="caution">
    <text evidence="7">The sequence shown here is derived from an EMBL/GenBank/DDBJ whole genome shotgun (WGS) entry which is preliminary data.</text>
</comment>
<dbReference type="EMBL" id="CAJNOO010001538">
    <property type="protein sequence ID" value="CAF1167699.1"/>
    <property type="molecule type" value="Genomic_DNA"/>
</dbReference>
<dbReference type="InterPro" id="IPR011029">
    <property type="entry name" value="DEATH-like_dom_sf"/>
</dbReference>